<sequence length="212" mass="24911">MPHCREIVLVSDFFPVQHRTFRRAASGPKKKKMGAARCWAASTAVVRRVITFLGIDNCTTRSPNYMTNVTVMRTESGRSYLKGDLIIKKSYDGKLKWVVEAYRCEDRGTTVCEYFLKIDLKEFCPNLIKKDEIWTPYFNSSQPKFTCPIDKKMYRFSKIMLDTDKVLPMVRLRTATEFYWMLKLKILQVNPSVTWMCYHLKIKMDTIKTRQS</sequence>
<dbReference type="Proteomes" id="UP001558652">
    <property type="component" value="Unassembled WGS sequence"/>
</dbReference>
<comment type="caution">
    <text evidence="1">The sequence shown here is derived from an EMBL/GenBank/DDBJ whole genome shotgun (WGS) entry which is preliminary data.</text>
</comment>
<gene>
    <name evidence="1" type="ORF">AAG570_011392</name>
</gene>
<name>A0ABD0YMN2_9HEMI</name>
<evidence type="ECO:0000313" key="2">
    <source>
        <dbReference type="Proteomes" id="UP001558652"/>
    </source>
</evidence>
<reference evidence="1 2" key="1">
    <citation type="submission" date="2024-07" db="EMBL/GenBank/DDBJ databases">
        <title>Chromosome-level genome assembly of the water stick insect Ranatra chinensis (Heteroptera: Nepidae).</title>
        <authorList>
            <person name="Liu X."/>
        </authorList>
    </citation>
    <scope>NUCLEOTIDE SEQUENCE [LARGE SCALE GENOMIC DNA]</scope>
    <source>
        <strain evidence="1">Cailab_2021Rc</strain>
        <tissue evidence="1">Muscle</tissue>
    </source>
</reference>
<keyword evidence="2" id="KW-1185">Reference proteome</keyword>
<accession>A0ABD0YMN2</accession>
<organism evidence="1 2">
    <name type="scientific">Ranatra chinensis</name>
    <dbReference type="NCBI Taxonomy" id="642074"/>
    <lineage>
        <taxon>Eukaryota</taxon>
        <taxon>Metazoa</taxon>
        <taxon>Ecdysozoa</taxon>
        <taxon>Arthropoda</taxon>
        <taxon>Hexapoda</taxon>
        <taxon>Insecta</taxon>
        <taxon>Pterygota</taxon>
        <taxon>Neoptera</taxon>
        <taxon>Paraneoptera</taxon>
        <taxon>Hemiptera</taxon>
        <taxon>Heteroptera</taxon>
        <taxon>Panheteroptera</taxon>
        <taxon>Nepomorpha</taxon>
        <taxon>Nepidae</taxon>
        <taxon>Ranatrinae</taxon>
        <taxon>Ranatra</taxon>
    </lineage>
</organism>
<proteinExistence type="predicted"/>
<dbReference type="EMBL" id="JBFDAA010000006">
    <property type="protein sequence ID" value="KAL1131779.1"/>
    <property type="molecule type" value="Genomic_DNA"/>
</dbReference>
<protein>
    <submittedName>
        <fullName evidence="1">Uncharacterized protein</fullName>
    </submittedName>
</protein>
<dbReference type="AlphaFoldDB" id="A0ABD0YMN2"/>
<evidence type="ECO:0000313" key="1">
    <source>
        <dbReference type="EMBL" id="KAL1131779.1"/>
    </source>
</evidence>